<comment type="caution">
    <text evidence="1">The sequence shown here is derived from an EMBL/GenBank/DDBJ whole genome shotgun (WGS) entry which is preliminary data.</text>
</comment>
<name>A0ABD0ZAL4_9HEMI</name>
<accession>A0ABD0ZAL4</accession>
<reference evidence="1 2" key="1">
    <citation type="submission" date="2024-07" db="EMBL/GenBank/DDBJ databases">
        <title>Chromosome-level genome assembly of the water stick insect Ranatra chinensis (Heteroptera: Nepidae).</title>
        <authorList>
            <person name="Liu X."/>
        </authorList>
    </citation>
    <scope>NUCLEOTIDE SEQUENCE [LARGE SCALE GENOMIC DNA]</scope>
    <source>
        <strain evidence="1">Cailab_2021Rc</strain>
        <tissue evidence="1">Muscle</tissue>
    </source>
</reference>
<dbReference type="EMBL" id="JBFDAA010000002">
    <property type="protein sequence ID" value="KAL1139303.1"/>
    <property type="molecule type" value="Genomic_DNA"/>
</dbReference>
<evidence type="ECO:0000313" key="1">
    <source>
        <dbReference type="EMBL" id="KAL1139303.1"/>
    </source>
</evidence>
<keyword evidence="2" id="KW-1185">Reference proteome</keyword>
<evidence type="ECO:0000313" key="2">
    <source>
        <dbReference type="Proteomes" id="UP001558652"/>
    </source>
</evidence>
<dbReference type="AlphaFoldDB" id="A0ABD0ZAL4"/>
<organism evidence="1 2">
    <name type="scientific">Ranatra chinensis</name>
    <dbReference type="NCBI Taxonomy" id="642074"/>
    <lineage>
        <taxon>Eukaryota</taxon>
        <taxon>Metazoa</taxon>
        <taxon>Ecdysozoa</taxon>
        <taxon>Arthropoda</taxon>
        <taxon>Hexapoda</taxon>
        <taxon>Insecta</taxon>
        <taxon>Pterygota</taxon>
        <taxon>Neoptera</taxon>
        <taxon>Paraneoptera</taxon>
        <taxon>Hemiptera</taxon>
        <taxon>Heteroptera</taxon>
        <taxon>Panheteroptera</taxon>
        <taxon>Nepomorpha</taxon>
        <taxon>Nepidae</taxon>
        <taxon>Ranatrinae</taxon>
        <taxon>Ranatra</taxon>
    </lineage>
</organism>
<proteinExistence type="predicted"/>
<dbReference type="Proteomes" id="UP001558652">
    <property type="component" value="Unassembled WGS sequence"/>
</dbReference>
<gene>
    <name evidence="1" type="ORF">AAG570_006289</name>
</gene>
<sequence>VEDIKNITTLFDLNSSDWSDEVTETIRNFVVDKKIFLLTIYFDGDNLMASYTIPSVQFTDIFYFARLNHNMELTKQNFEYIIIFGNLCDKPEESMIKILENVYAPIVYNTEMWPQSILKCF</sequence>
<feature type="non-terminal residue" evidence="1">
    <location>
        <position position="1"/>
    </location>
</feature>
<protein>
    <submittedName>
        <fullName evidence="1">Uncharacterized protein</fullName>
    </submittedName>
</protein>